<dbReference type="OrthoDB" id="411785at2759"/>
<dbReference type="PANTHER" id="PTHR12176">
    <property type="entry name" value="SAM-DEPENDENT METHYLTRANSFERASE SUPERFAMILY PROTEIN"/>
    <property type="match status" value="1"/>
</dbReference>
<accession>A0A1R2B7E4</accession>
<dbReference type="AlphaFoldDB" id="A0A1R2B7E4"/>
<comment type="similarity">
    <text evidence="1">Belongs to the methyltransferase superfamily.</text>
</comment>
<evidence type="ECO:0000256" key="2">
    <source>
        <dbReference type="ARBA" id="ARBA00022603"/>
    </source>
</evidence>
<evidence type="ECO:0000313" key="5">
    <source>
        <dbReference type="EMBL" id="OMJ72682.1"/>
    </source>
</evidence>
<evidence type="ECO:0000259" key="4">
    <source>
        <dbReference type="Pfam" id="PF08241"/>
    </source>
</evidence>
<reference evidence="5 6" key="1">
    <citation type="submission" date="2016-11" db="EMBL/GenBank/DDBJ databases">
        <title>The macronuclear genome of Stentor coeruleus: a giant cell with tiny introns.</title>
        <authorList>
            <person name="Slabodnick M."/>
            <person name="Ruby J.G."/>
            <person name="Reiff S.B."/>
            <person name="Swart E.C."/>
            <person name="Gosai S."/>
            <person name="Prabakaran S."/>
            <person name="Witkowska E."/>
            <person name="Larue G.E."/>
            <person name="Fisher S."/>
            <person name="Freeman R.M."/>
            <person name="Gunawardena J."/>
            <person name="Chu W."/>
            <person name="Stover N.A."/>
            <person name="Gregory B.D."/>
            <person name="Nowacki M."/>
            <person name="Derisi J."/>
            <person name="Roy S.W."/>
            <person name="Marshall W.F."/>
            <person name="Sood P."/>
        </authorList>
    </citation>
    <scope>NUCLEOTIDE SEQUENCE [LARGE SCALE GENOMIC DNA]</scope>
    <source>
        <strain evidence="5">WM001</strain>
    </source>
</reference>
<evidence type="ECO:0000313" key="6">
    <source>
        <dbReference type="Proteomes" id="UP000187209"/>
    </source>
</evidence>
<gene>
    <name evidence="5" type="ORF">SteCoe_28816</name>
</gene>
<dbReference type="FunFam" id="3.40.50.150:FF:000217">
    <property type="entry name" value="Methyltransferase protein 13"/>
    <property type="match status" value="1"/>
</dbReference>
<evidence type="ECO:0000256" key="1">
    <source>
        <dbReference type="ARBA" id="ARBA00008361"/>
    </source>
</evidence>
<dbReference type="GO" id="GO:0032259">
    <property type="term" value="P:methylation"/>
    <property type="evidence" value="ECO:0007669"/>
    <property type="project" value="UniProtKB-KW"/>
</dbReference>
<organism evidence="5 6">
    <name type="scientific">Stentor coeruleus</name>
    <dbReference type="NCBI Taxonomy" id="5963"/>
    <lineage>
        <taxon>Eukaryota</taxon>
        <taxon>Sar</taxon>
        <taxon>Alveolata</taxon>
        <taxon>Ciliophora</taxon>
        <taxon>Postciliodesmatophora</taxon>
        <taxon>Heterotrichea</taxon>
        <taxon>Heterotrichida</taxon>
        <taxon>Stentoridae</taxon>
        <taxon>Stentor</taxon>
    </lineage>
</organism>
<dbReference type="Pfam" id="PF08241">
    <property type="entry name" value="Methyltransf_11"/>
    <property type="match status" value="1"/>
</dbReference>
<proteinExistence type="inferred from homology"/>
<comment type="caution">
    <text evidence="5">The sequence shown here is derived from an EMBL/GenBank/DDBJ whole genome shotgun (WGS) entry which is preliminary data.</text>
</comment>
<dbReference type="Gene3D" id="3.40.50.150">
    <property type="entry name" value="Vaccinia Virus protein VP39"/>
    <property type="match status" value="1"/>
</dbReference>
<keyword evidence="3" id="KW-0808">Transferase</keyword>
<dbReference type="PANTHER" id="PTHR12176:SF79">
    <property type="entry name" value="METHYLTRANSFERASE TYPE 11 DOMAIN-CONTAINING PROTEIN"/>
    <property type="match status" value="1"/>
</dbReference>
<dbReference type="GO" id="GO:0008757">
    <property type="term" value="F:S-adenosylmethionine-dependent methyltransferase activity"/>
    <property type="evidence" value="ECO:0007669"/>
    <property type="project" value="InterPro"/>
</dbReference>
<dbReference type="InterPro" id="IPR013216">
    <property type="entry name" value="Methyltransf_11"/>
</dbReference>
<keyword evidence="2" id="KW-0489">Methyltransferase</keyword>
<sequence>MPNYGDPEYWEKRYEEQKGKTYDWLEDYESLGSIIKQLISPDANILILGCGNAELSEEMYNDGFTHINNIDISTAVIQQMKDRNADKPTMTWTVMNVMDIKFPNNHFDLAIDKSTIDALLCGDDAFINVAKMTKEVQRVLKIGGVYMAISYGIPDTRLEHFNWKHLHWEVSYQTINPETDNPHYVYLCRKKQGADEISEGNWEEVELSLTENKTE</sequence>
<evidence type="ECO:0000256" key="3">
    <source>
        <dbReference type="ARBA" id="ARBA00022679"/>
    </source>
</evidence>
<dbReference type="InterPro" id="IPR029063">
    <property type="entry name" value="SAM-dependent_MTases_sf"/>
</dbReference>
<protein>
    <recommendedName>
        <fullName evidence="4">Methyltransferase type 11 domain-containing protein</fullName>
    </recommendedName>
</protein>
<feature type="domain" description="Methyltransferase type 11" evidence="4">
    <location>
        <begin position="48"/>
        <end position="146"/>
    </location>
</feature>
<dbReference type="Proteomes" id="UP000187209">
    <property type="component" value="Unassembled WGS sequence"/>
</dbReference>
<keyword evidence="6" id="KW-1185">Reference proteome</keyword>
<dbReference type="InterPro" id="IPR051419">
    <property type="entry name" value="Lys/N-term_MeTrsfase_sf"/>
</dbReference>
<dbReference type="CDD" id="cd02440">
    <property type="entry name" value="AdoMet_MTases"/>
    <property type="match status" value="1"/>
</dbReference>
<dbReference type="EMBL" id="MPUH01000881">
    <property type="protein sequence ID" value="OMJ72682.1"/>
    <property type="molecule type" value="Genomic_DNA"/>
</dbReference>
<name>A0A1R2B7E4_9CILI</name>
<dbReference type="SUPFAM" id="SSF53335">
    <property type="entry name" value="S-adenosyl-L-methionine-dependent methyltransferases"/>
    <property type="match status" value="1"/>
</dbReference>